<evidence type="ECO:0000313" key="2">
    <source>
        <dbReference type="EMBL" id="URD79423.1"/>
    </source>
</evidence>
<accession>A0A9E7JFN9</accession>
<proteinExistence type="predicted"/>
<gene>
    <name evidence="2" type="ORF">MUK42_02374</name>
</gene>
<feature type="region of interest" description="Disordered" evidence="1">
    <location>
        <begin position="1"/>
        <end position="28"/>
    </location>
</feature>
<organism evidence="2 3">
    <name type="scientific">Musa troglodytarum</name>
    <name type="common">fe'i banana</name>
    <dbReference type="NCBI Taxonomy" id="320322"/>
    <lineage>
        <taxon>Eukaryota</taxon>
        <taxon>Viridiplantae</taxon>
        <taxon>Streptophyta</taxon>
        <taxon>Embryophyta</taxon>
        <taxon>Tracheophyta</taxon>
        <taxon>Spermatophyta</taxon>
        <taxon>Magnoliopsida</taxon>
        <taxon>Liliopsida</taxon>
        <taxon>Zingiberales</taxon>
        <taxon>Musaceae</taxon>
        <taxon>Musa</taxon>
    </lineage>
</organism>
<evidence type="ECO:0000256" key="1">
    <source>
        <dbReference type="SAM" id="MobiDB-lite"/>
    </source>
</evidence>
<protein>
    <submittedName>
        <fullName evidence="2">Uncharacterized protein</fullName>
    </submittedName>
</protein>
<evidence type="ECO:0000313" key="3">
    <source>
        <dbReference type="Proteomes" id="UP001055439"/>
    </source>
</evidence>
<reference evidence="2" key="1">
    <citation type="submission" date="2022-05" db="EMBL/GenBank/DDBJ databases">
        <title>The Musa troglodytarum L. genome provides insights into the mechanism of non-climacteric behaviour and enrichment of carotenoids.</title>
        <authorList>
            <person name="Wang J."/>
        </authorList>
    </citation>
    <scope>NUCLEOTIDE SEQUENCE</scope>
    <source>
        <tissue evidence="2">Leaf</tissue>
    </source>
</reference>
<dbReference type="AlphaFoldDB" id="A0A9E7JFN9"/>
<dbReference type="Proteomes" id="UP001055439">
    <property type="component" value="Chromosome 10"/>
</dbReference>
<sequence>MLSLSSSSSSSLSSSSGTTTVALSGRESIASVRGLPRRRCTRCV</sequence>
<feature type="compositionally biased region" description="Low complexity" evidence="1">
    <location>
        <begin position="1"/>
        <end position="16"/>
    </location>
</feature>
<name>A0A9E7JFN9_9LILI</name>
<keyword evidence="3" id="KW-1185">Reference proteome</keyword>
<dbReference type="EMBL" id="CP097503">
    <property type="protein sequence ID" value="URD79423.1"/>
    <property type="molecule type" value="Genomic_DNA"/>
</dbReference>